<dbReference type="PROSITE" id="PS50404">
    <property type="entry name" value="GST_NTER"/>
    <property type="match status" value="1"/>
</dbReference>
<gene>
    <name evidence="13" type="ORF">METZ01_LOCUS248559</name>
</gene>
<dbReference type="GO" id="GO:0005737">
    <property type="term" value="C:cytoplasm"/>
    <property type="evidence" value="ECO:0007669"/>
    <property type="project" value="InterPro"/>
</dbReference>
<dbReference type="InterPro" id="IPR050983">
    <property type="entry name" value="GST_Omega/HSP26"/>
</dbReference>
<evidence type="ECO:0000256" key="7">
    <source>
        <dbReference type="ARBA" id="ARBA00032681"/>
    </source>
</evidence>
<dbReference type="InterPro" id="IPR005442">
    <property type="entry name" value="GST_omega"/>
</dbReference>
<reference evidence="13" key="1">
    <citation type="submission" date="2018-05" db="EMBL/GenBank/DDBJ databases">
        <authorList>
            <person name="Lanie J.A."/>
            <person name="Ng W.-L."/>
            <person name="Kazmierczak K.M."/>
            <person name="Andrzejewski T.M."/>
            <person name="Davidsen T.M."/>
            <person name="Wayne K.J."/>
            <person name="Tettelin H."/>
            <person name="Glass J.I."/>
            <person name="Rusch D."/>
            <person name="Podicherti R."/>
            <person name="Tsui H.-C.T."/>
            <person name="Winkler M.E."/>
        </authorList>
    </citation>
    <scope>NUCLEOTIDE SEQUENCE</scope>
</reference>
<dbReference type="SFLD" id="SFLDS00019">
    <property type="entry name" value="Glutathione_Transferase_(cytos"/>
    <property type="match status" value="1"/>
</dbReference>
<accession>A0A382I8I9</accession>
<keyword evidence="4" id="KW-0808">Transferase</keyword>
<evidence type="ECO:0000259" key="11">
    <source>
        <dbReference type="PROSITE" id="PS50404"/>
    </source>
</evidence>
<dbReference type="InterPro" id="IPR036282">
    <property type="entry name" value="Glutathione-S-Trfase_C_sf"/>
</dbReference>
<dbReference type="SFLD" id="SFLDG01152">
    <property type="entry name" value="Main.3:_Omega-_and_Tau-like"/>
    <property type="match status" value="1"/>
</dbReference>
<dbReference type="PANTHER" id="PTHR43968:SF6">
    <property type="entry name" value="GLUTATHIONE S-TRANSFERASE OMEGA"/>
    <property type="match status" value="1"/>
</dbReference>
<evidence type="ECO:0000256" key="3">
    <source>
        <dbReference type="ARBA" id="ARBA00013060"/>
    </source>
</evidence>
<evidence type="ECO:0000256" key="9">
    <source>
        <dbReference type="ARBA" id="ARBA00048353"/>
    </source>
</evidence>
<comment type="catalytic activity">
    <reaction evidence="10">
        <text>L-dehydroascorbate + 2 glutathione = glutathione disulfide + L-ascorbate</text>
        <dbReference type="Rhea" id="RHEA:24424"/>
        <dbReference type="ChEBI" id="CHEBI:38290"/>
        <dbReference type="ChEBI" id="CHEBI:57925"/>
        <dbReference type="ChEBI" id="CHEBI:58297"/>
        <dbReference type="ChEBI" id="CHEBI:58539"/>
        <dbReference type="EC" id="1.8.5.1"/>
    </reaction>
</comment>
<dbReference type="EMBL" id="UINC01065732">
    <property type="protein sequence ID" value="SVB95705.1"/>
    <property type="molecule type" value="Genomic_DNA"/>
</dbReference>
<dbReference type="PRINTS" id="PR01625">
    <property type="entry name" value="GSTRNSFRASEO"/>
</dbReference>
<dbReference type="InterPro" id="IPR040079">
    <property type="entry name" value="Glutathione_S-Trfase"/>
</dbReference>
<dbReference type="InterPro" id="IPR036249">
    <property type="entry name" value="Thioredoxin-like_sf"/>
</dbReference>
<dbReference type="SUPFAM" id="SSF47616">
    <property type="entry name" value="GST C-terminal domain-like"/>
    <property type="match status" value="1"/>
</dbReference>
<dbReference type="AlphaFoldDB" id="A0A382I8I9"/>
<evidence type="ECO:0000256" key="6">
    <source>
        <dbReference type="ARBA" id="ARBA00032186"/>
    </source>
</evidence>
<sequence length="221" mass="26414">MSEIKIYSFDKCPFAQRTRMVLIEKNLPFELIEIDVYNKPDWFASVSPYGKVPVLSHEGRTIYESAIINEYLDERFPETPLMPTDHFERANARIWIDYCSNHYLPACTRLMRGRNDPEQQKKNHQNIKEKLMFIETECFQKHKDGLFWMGEKISLVDLHYAPFFERFGAYEHLFNAQWPEECTQLTAWWSAMQQRESYKSTFLPLESHIKTYSDMMQRIAS</sequence>
<dbReference type="FunFam" id="3.40.30.10:FF:000123">
    <property type="entry name" value="Glutathione transferase o1"/>
    <property type="match status" value="1"/>
</dbReference>
<evidence type="ECO:0000256" key="5">
    <source>
        <dbReference type="ARBA" id="ARBA00023002"/>
    </source>
</evidence>
<dbReference type="InterPro" id="IPR004046">
    <property type="entry name" value="GST_C"/>
</dbReference>
<comment type="catalytic activity">
    <reaction evidence="9">
        <text>methylarsonate + 2 glutathione + H(+) = methylarsonous acid + glutathione disulfide + H2O</text>
        <dbReference type="Rhea" id="RHEA:15969"/>
        <dbReference type="ChEBI" id="CHEBI:15377"/>
        <dbReference type="ChEBI" id="CHEBI:15378"/>
        <dbReference type="ChEBI" id="CHEBI:17826"/>
        <dbReference type="ChEBI" id="CHEBI:33409"/>
        <dbReference type="ChEBI" id="CHEBI:57925"/>
        <dbReference type="ChEBI" id="CHEBI:58297"/>
        <dbReference type="EC" id="1.20.4.2"/>
    </reaction>
</comment>
<keyword evidence="5" id="KW-0560">Oxidoreductase</keyword>
<evidence type="ECO:0000256" key="4">
    <source>
        <dbReference type="ARBA" id="ARBA00022679"/>
    </source>
</evidence>
<feature type="domain" description="GST C-terminal" evidence="12">
    <location>
        <begin position="85"/>
        <end position="213"/>
    </location>
</feature>
<dbReference type="Pfam" id="PF13417">
    <property type="entry name" value="GST_N_3"/>
    <property type="match status" value="1"/>
</dbReference>
<dbReference type="EC" id="1.8.5.1" evidence="1"/>
<dbReference type="GO" id="GO:0004364">
    <property type="term" value="F:glutathione transferase activity"/>
    <property type="evidence" value="ECO:0007669"/>
    <property type="project" value="UniProtKB-EC"/>
</dbReference>
<dbReference type="PROSITE" id="PS51354">
    <property type="entry name" value="GLUTAREDOXIN_2"/>
    <property type="match status" value="1"/>
</dbReference>
<protein>
    <recommendedName>
        <fullName evidence="6">Glutathione-dependent dehydroascorbate reductase</fullName>
        <ecNumber evidence="3">1.20.4.2</ecNumber>
        <ecNumber evidence="1">1.8.5.1</ecNumber>
        <ecNumber evidence="2">2.5.1.18</ecNumber>
    </recommendedName>
    <alternativeName>
        <fullName evidence="7">Monomethylarsonic acid reductase</fullName>
    </alternativeName>
</protein>
<organism evidence="13">
    <name type="scientific">marine metagenome</name>
    <dbReference type="NCBI Taxonomy" id="408172"/>
    <lineage>
        <taxon>unclassified sequences</taxon>
        <taxon>metagenomes</taxon>
        <taxon>ecological metagenomes</taxon>
    </lineage>
</organism>
<evidence type="ECO:0000256" key="10">
    <source>
        <dbReference type="ARBA" id="ARBA00049544"/>
    </source>
</evidence>
<dbReference type="InterPro" id="IPR045073">
    <property type="entry name" value="Omega/Tau-like"/>
</dbReference>
<dbReference type="InterPro" id="IPR010987">
    <property type="entry name" value="Glutathione-S-Trfase_C-like"/>
</dbReference>
<evidence type="ECO:0000313" key="13">
    <source>
        <dbReference type="EMBL" id="SVB95705.1"/>
    </source>
</evidence>
<dbReference type="Pfam" id="PF00043">
    <property type="entry name" value="GST_C"/>
    <property type="match status" value="1"/>
</dbReference>
<dbReference type="Gene3D" id="3.40.30.10">
    <property type="entry name" value="Glutaredoxin"/>
    <property type="match status" value="1"/>
</dbReference>
<dbReference type="EC" id="2.5.1.18" evidence="2"/>
<dbReference type="PROSITE" id="PS50405">
    <property type="entry name" value="GST_CTER"/>
    <property type="match status" value="1"/>
</dbReference>
<proteinExistence type="predicted"/>
<dbReference type="PANTHER" id="PTHR43968">
    <property type="match status" value="1"/>
</dbReference>
<dbReference type="EC" id="1.20.4.2" evidence="3"/>
<name>A0A382I8I9_9ZZZZ</name>
<dbReference type="InterPro" id="IPR004045">
    <property type="entry name" value="Glutathione_S-Trfase_N"/>
</dbReference>
<evidence type="ECO:0000256" key="1">
    <source>
        <dbReference type="ARBA" id="ARBA00012436"/>
    </source>
</evidence>
<dbReference type="GO" id="GO:0045174">
    <property type="term" value="F:glutathione dehydrogenase (ascorbate) activity"/>
    <property type="evidence" value="ECO:0007669"/>
    <property type="project" value="UniProtKB-ARBA"/>
</dbReference>
<evidence type="ECO:0000256" key="2">
    <source>
        <dbReference type="ARBA" id="ARBA00012452"/>
    </source>
</evidence>
<dbReference type="Gene3D" id="1.20.1050.10">
    <property type="match status" value="1"/>
</dbReference>
<comment type="catalytic activity">
    <reaction evidence="8">
        <text>RX + glutathione = an S-substituted glutathione + a halide anion + H(+)</text>
        <dbReference type="Rhea" id="RHEA:16437"/>
        <dbReference type="ChEBI" id="CHEBI:15378"/>
        <dbReference type="ChEBI" id="CHEBI:16042"/>
        <dbReference type="ChEBI" id="CHEBI:17792"/>
        <dbReference type="ChEBI" id="CHEBI:57925"/>
        <dbReference type="ChEBI" id="CHEBI:90779"/>
        <dbReference type="EC" id="2.5.1.18"/>
    </reaction>
</comment>
<evidence type="ECO:0000256" key="8">
    <source>
        <dbReference type="ARBA" id="ARBA00047960"/>
    </source>
</evidence>
<evidence type="ECO:0000259" key="12">
    <source>
        <dbReference type="PROSITE" id="PS50405"/>
    </source>
</evidence>
<feature type="domain" description="GST N-terminal" evidence="11">
    <location>
        <begin position="2"/>
        <end position="80"/>
    </location>
</feature>
<dbReference type="SUPFAM" id="SSF52833">
    <property type="entry name" value="Thioredoxin-like"/>
    <property type="match status" value="1"/>
</dbReference>
<dbReference type="SFLD" id="SFLDG00358">
    <property type="entry name" value="Main_(cytGST)"/>
    <property type="match status" value="1"/>
</dbReference>